<dbReference type="Proteomes" id="UP000603200">
    <property type="component" value="Unassembled WGS sequence"/>
</dbReference>
<dbReference type="PANTHER" id="PTHR12121:SF36">
    <property type="entry name" value="ENDONUCLEASE_EXONUCLEASE_PHOSPHATASE DOMAIN-CONTAINING PROTEIN"/>
    <property type="match status" value="1"/>
</dbReference>
<keyword evidence="2" id="KW-0378">Hydrolase</keyword>
<evidence type="ECO:0000313" key="2">
    <source>
        <dbReference type="EMBL" id="GIE25851.1"/>
    </source>
</evidence>
<accession>A0ABQ4A4S5</accession>
<dbReference type="Pfam" id="PF03372">
    <property type="entry name" value="Exo_endo_phos"/>
    <property type="match status" value="1"/>
</dbReference>
<dbReference type="Gene3D" id="3.60.10.10">
    <property type="entry name" value="Endonuclease/exonuclease/phosphatase"/>
    <property type="match status" value="1"/>
</dbReference>
<protein>
    <submittedName>
        <fullName evidence="2">Endonuclease</fullName>
    </submittedName>
</protein>
<sequence>MPLPRVRLRRGRAVVALVALAVLISGDRAPARRAPVQTPAPRLATALDALAGPASAGDLDVMTFNLRYASSATPNSWAQRRPVVRTVLTTEKPDLIGTQEGLAHQLRDVAADLGDTYRYIGTGREGGNRGEHMAIFYDATRLAPLETGNFWLSGSPRTPGSVGWDARQPRMATWVLFADSTTGRRFYAVNTHLDNRGTEARRHGAELIRQTLAAFGPLPIVLTGDFNSAAEPGSPAYAILASPTAYDDTWTTAPRRGPAYATIHNYQPLIPGGERDDWILCTPGTTVLATLMNTYRDAFQYPSDHLPVEARLRLP</sequence>
<dbReference type="InterPro" id="IPR050410">
    <property type="entry name" value="CCR4/nocturin_mRNA_transcr"/>
</dbReference>
<gene>
    <name evidence="2" type="ORF">Ahu01nite_089530</name>
</gene>
<dbReference type="InterPro" id="IPR005135">
    <property type="entry name" value="Endo/exonuclease/phosphatase"/>
</dbReference>
<dbReference type="CDD" id="cd09083">
    <property type="entry name" value="EEP-1"/>
    <property type="match status" value="1"/>
</dbReference>
<dbReference type="RefSeq" id="WP_239159635.1">
    <property type="nucleotide sequence ID" value="NZ_BAAATV010000024.1"/>
</dbReference>
<keyword evidence="2" id="KW-0255">Endonuclease</keyword>
<dbReference type="GO" id="GO:0004519">
    <property type="term" value="F:endonuclease activity"/>
    <property type="evidence" value="ECO:0007669"/>
    <property type="project" value="UniProtKB-KW"/>
</dbReference>
<dbReference type="SUPFAM" id="SSF56219">
    <property type="entry name" value="DNase I-like"/>
    <property type="match status" value="1"/>
</dbReference>
<name>A0ABQ4A4S5_9ACTN</name>
<dbReference type="PANTHER" id="PTHR12121">
    <property type="entry name" value="CARBON CATABOLITE REPRESSOR PROTEIN 4"/>
    <property type="match status" value="1"/>
</dbReference>
<keyword evidence="2" id="KW-0540">Nuclease</keyword>
<evidence type="ECO:0000313" key="3">
    <source>
        <dbReference type="Proteomes" id="UP000603200"/>
    </source>
</evidence>
<comment type="caution">
    <text evidence="2">The sequence shown here is derived from an EMBL/GenBank/DDBJ whole genome shotgun (WGS) entry which is preliminary data.</text>
</comment>
<keyword evidence="3" id="KW-1185">Reference proteome</keyword>
<organism evidence="2 3">
    <name type="scientific">Winogradskya humida</name>
    <dbReference type="NCBI Taxonomy" id="113566"/>
    <lineage>
        <taxon>Bacteria</taxon>
        <taxon>Bacillati</taxon>
        <taxon>Actinomycetota</taxon>
        <taxon>Actinomycetes</taxon>
        <taxon>Micromonosporales</taxon>
        <taxon>Micromonosporaceae</taxon>
        <taxon>Winogradskya</taxon>
    </lineage>
</organism>
<feature type="domain" description="Endonuclease/exonuclease/phosphatase" evidence="1">
    <location>
        <begin position="62"/>
        <end position="305"/>
    </location>
</feature>
<dbReference type="InterPro" id="IPR036691">
    <property type="entry name" value="Endo/exonu/phosph_ase_sf"/>
</dbReference>
<dbReference type="EMBL" id="BOMN01000129">
    <property type="protein sequence ID" value="GIE25851.1"/>
    <property type="molecule type" value="Genomic_DNA"/>
</dbReference>
<evidence type="ECO:0000259" key="1">
    <source>
        <dbReference type="Pfam" id="PF03372"/>
    </source>
</evidence>
<reference evidence="2 3" key="1">
    <citation type="submission" date="2021-01" db="EMBL/GenBank/DDBJ databases">
        <title>Whole genome shotgun sequence of Actinoplanes humidus NBRC 14915.</title>
        <authorList>
            <person name="Komaki H."/>
            <person name="Tamura T."/>
        </authorList>
    </citation>
    <scope>NUCLEOTIDE SEQUENCE [LARGE SCALE GENOMIC DNA]</scope>
    <source>
        <strain evidence="2 3">NBRC 14915</strain>
    </source>
</reference>
<proteinExistence type="predicted"/>